<keyword evidence="2" id="KW-1185">Reference proteome</keyword>
<dbReference type="EMBL" id="CM023473">
    <property type="protein sequence ID" value="KAH7953056.1"/>
    <property type="molecule type" value="Genomic_DNA"/>
</dbReference>
<sequence>MWPPFWEQFNQVIHNNGGLTDVDKFTYPRSVLTSDATLAIAGLPATASCYSDALLILKRRFAKDDLIIRDHMPRLIDLQPVRSPSDLCGLRSLYDTVQSQTRALKTLGVSEDNYSSMLYPILPKSLPRDIVLDFNKTIARQSLKERGGGEGGVGSTGEQAQPTQQQKASIGSLLLFIQTDIESRERTVLHICVQWDALKSKDK</sequence>
<organism evidence="1 2">
    <name type="scientific">Dermacentor silvarum</name>
    <name type="common">Tick</name>
    <dbReference type="NCBI Taxonomy" id="543639"/>
    <lineage>
        <taxon>Eukaryota</taxon>
        <taxon>Metazoa</taxon>
        <taxon>Ecdysozoa</taxon>
        <taxon>Arthropoda</taxon>
        <taxon>Chelicerata</taxon>
        <taxon>Arachnida</taxon>
        <taxon>Acari</taxon>
        <taxon>Parasitiformes</taxon>
        <taxon>Ixodida</taxon>
        <taxon>Ixodoidea</taxon>
        <taxon>Ixodidae</taxon>
        <taxon>Rhipicephalinae</taxon>
        <taxon>Dermacentor</taxon>
    </lineage>
</organism>
<evidence type="ECO:0000313" key="2">
    <source>
        <dbReference type="Proteomes" id="UP000821865"/>
    </source>
</evidence>
<evidence type="ECO:0000313" key="1">
    <source>
        <dbReference type="EMBL" id="KAH7953056.1"/>
    </source>
</evidence>
<name>A0ACB8CVC8_DERSI</name>
<proteinExistence type="predicted"/>
<accession>A0ACB8CVC8</accession>
<comment type="caution">
    <text evidence="1">The sequence shown here is derived from an EMBL/GenBank/DDBJ whole genome shotgun (WGS) entry which is preliminary data.</text>
</comment>
<reference evidence="1" key="1">
    <citation type="submission" date="2020-05" db="EMBL/GenBank/DDBJ databases">
        <title>Large-scale comparative analyses of tick genomes elucidate their genetic diversity and vector capacities.</title>
        <authorList>
            <person name="Jia N."/>
            <person name="Wang J."/>
            <person name="Shi W."/>
            <person name="Du L."/>
            <person name="Sun Y."/>
            <person name="Zhan W."/>
            <person name="Jiang J."/>
            <person name="Wang Q."/>
            <person name="Zhang B."/>
            <person name="Ji P."/>
            <person name="Sakyi L.B."/>
            <person name="Cui X."/>
            <person name="Yuan T."/>
            <person name="Jiang B."/>
            <person name="Yang W."/>
            <person name="Lam T.T.-Y."/>
            <person name="Chang Q."/>
            <person name="Ding S."/>
            <person name="Wang X."/>
            <person name="Zhu J."/>
            <person name="Ruan X."/>
            <person name="Zhao L."/>
            <person name="Wei J."/>
            <person name="Que T."/>
            <person name="Du C."/>
            <person name="Cheng J."/>
            <person name="Dai P."/>
            <person name="Han X."/>
            <person name="Huang E."/>
            <person name="Gao Y."/>
            <person name="Liu J."/>
            <person name="Shao H."/>
            <person name="Ye R."/>
            <person name="Li L."/>
            <person name="Wei W."/>
            <person name="Wang X."/>
            <person name="Wang C."/>
            <person name="Yang T."/>
            <person name="Huo Q."/>
            <person name="Li W."/>
            <person name="Guo W."/>
            <person name="Chen H."/>
            <person name="Zhou L."/>
            <person name="Ni X."/>
            <person name="Tian J."/>
            <person name="Zhou Y."/>
            <person name="Sheng Y."/>
            <person name="Liu T."/>
            <person name="Pan Y."/>
            <person name="Xia L."/>
            <person name="Li J."/>
            <person name="Zhao F."/>
            <person name="Cao W."/>
        </authorList>
    </citation>
    <scope>NUCLEOTIDE SEQUENCE</scope>
    <source>
        <strain evidence="1">Dsil-2018</strain>
    </source>
</reference>
<dbReference type="Proteomes" id="UP000821865">
    <property type="component" value="Chromosome 4"/>
</dbReference>
<protein>
    <submittedName>
        <fullName evidence="1">Uncharacterized protein</fullName>
    </submittedName>
</protein>
<gene>
    <name evidence="1" type="ORF">HPB49_004205</name>
</gene>